<feature type="compositionally biased region" description="Basic and acidic residues" evidence="2">
    <location>
        <begin position="1358"/>
        <end position="1377"/>
    </location>
</feature>
<feature type="region of interest" description="Disordered" evidence="2">
    <location>
        <begin position="1"/>
        <end position="184"/>
    </location>
</feature>
<dbReference type="GO" id="GO:0007032">
    <property type="term" value="P:endosome organization"/>
    <property type="evidence" value="ECO:0007669"/>
    <property type="project" value="TreeGrafter"/>
</dbReference>
<evidence type="ECO:0000259" key="4">
    <source>
        <dbReference type="Pfam" id="PF14745"/>
    </source>
</evidence>
<dbReference type="InterPro" id="IPR027307">
    <property type="entry name" value="WASH7"/>
</dbReference>
<name>A0AAD9G9X6_9STRA</name>
<dbReference type="PANTHER" id="PTHR31409">
    <property type="entry name" value="WASH COMPLEX SUBUNIT 4"/>
    <property type="match status" value="1"/>
</dbReference>
<feature type="domain" description="WASH complex subunit 7 central" evidence="3">
    <location>
        <begin position="844"/>
        <end position="1193"/>
    </location>
</feature>
<proteinExistence type="predicted"/>
<dbReference type="Pfam" id="PF14745">
    <property type="entry name" value="WASH-4_N"/>
    <property type="match status" value="1"/>
</dbReference>
<feature type="compositionally biased region" description="Acidic residues" evidence="2">
    <location>
        <begin position="467"/>
        <end position="477"/>
    </location>
</feature>
<sequence length="1748" mass="199644">MDESEKQLTIARRKSLSAMSESASREKKKKAPKGNDKGKNKDKDAPVAAVEEDAPSRSRRVDSDAMRSSLSSSFSDESSVLSSPSQRQHTRPRFDSKASWADSTRFDMGRADSRASEMSARDLRLTGLGGRASTSHNRSRSDSRASRLSRTSSRSSMSGTRGRQSSFVSNFGVTKGKKRKDSNALSTITENWNLADDQFGSPFSEFDAQEQPIREELQRGLAIINDHTTKLKEIEDAITAAMSEVWGYWADPIQLYLHPAERVDVQDLIKTDNELFNKVLTVFSVLCDEISELKVTVEDNFYPALIMFGQARHGEEVEVKGGEDEVHIGRMLAFFQDISNFVDRCNAITINMIHQLASLYQSFQKLWKSTFKLVHLHPVFDALASLLEVMITIDAIVIDNPNIITSWDKYKRMMQYVRSDPPRYNVTVEKVKQFERLLVSLDQTIMSAQVFQSCIEQDFEVFSGGDVAEDGEEEDGSDSERGGRRASSSGGESRIDIRTNRVFLEEFVHCISTRLSIAEGAITSATETFERNDLIGTAGLYVLLRRLQPSNVPADPALYKRLWEMQTKAPCVTLCGKIMWYMPDFLLKYSPMTSKKLHPTDIVQFRREYLHSLDDAFPADVTTAKLELSAWLVRMESFFQPTTRGMGDASRTLSIRGNLILKGLILAKRVQTMMHTLVNLHLSLQIPMPKRVVRPLYTCIEILKAVEFMFARKNPILAESSSHLLRQVAHSLFSFFRPLKAHLEASKKFDDTKLDVLAAVTVLEDILNSGESFSYTRITVLDLAAQIAMISPDNGSAASEKGSDMDTTVPMGLKDAGEPVRLIWKLRLLSDFQRKIRSACDCSFFYWSRELLHPFLADLYSQPEQANRIQYVVGGFLDAIKLLRGAQHETDNELYVNAYAEFIESVLEEEVVENLCKDVENDLRLHVHSVHLDHLDAPNPKSADFKVLHYYLDLRPIRLHGKTLDLRQHVTHYLESTFYNLTTVALHDWKTYGEMRNLANDKYGLSLADNHLPMGSLDQGLDILQIMRNIQIFVARYNYNLNQQFFLERRSDKGSRHLNSINIHSIASSIRTHGMGIMNTTVNFTYQFLTKKFDIFSQFLFDEYIKSYLQREKRWYKKHRDDKEVDNKYPFDRAFQFNKDIRKLGVSDSGKTFLDQFRMLITEIGNALGYVRMVRSAGMNYCSNAIKFVPDLNHTHFKFEAYAGDGVAEEKNEETGEVLQDEIAGAKLSRETVVAARNLDSVISTLAKNFSENNDYFKVLVKVFQDVTASDEQKHLVNFYAIIPALTINYVETTVQAKDLMYKNTRRRESYFSDDGFAIGLAYILAILDQGEQFDSLHWFEEVVRKYKAEEEAYNEKQAEREARKQEQAAKKQKETTAELIDDEEEVHTLQLTAKRIELNRREFDLLDWTRWGSNKSASSALMQCVGFKKKKHNVLLAVELQEKALELRDKARRLESQVAVLKLRSAESGEGESEVDVLRKQTEEENAEMRESIWTQQLHVATMQSAINQCLRSQQSYPLYTRICLPKDWNGRRGKLISIRDEKLNNAYNFFIDPKRYVETDKTTYSDELFESEEGDFCGVRFETVQFPGIKSLQQVYDAAVYYLTNMEISITERLGHVTVRDDYETIDGCVTMPMCCQLFTATSPWRQFDPDGEYGIVVLDSIDEDELYPHNPAERVRKDISACALFTINSDEKGEFVVTMRRAAFLKIHRPNFAISEDALQELATGIMAWGDVMLKTVRGIVNGHG</sequence>
<keyword evidence="1" id="KW-0175">Coiled coil</keyword>
<dbReference type="Pfam" id="PF14746">
    <property type="entry name" value="WASH-7_C"/>
    <property type="match status" value="1"/>
</dbReference>
<feature type="compositionally biased region" description="Basic and acidic residues" evidence="2">
    <location>
        <begin position="104"/>
        <end position="124"/>
    </location>
</feature>
<evidence type="ECO:0000256" key="2">
    <source>
        <dbReference type="SAM" id="MobiDB-lite"/>
    </source>
</evidence>
<gene>
    <name evidence="6" type="ORF">P3T76_011078</name>
</gene>
<evidence type="ECO:0000313" key="7">
    <source>
        <dbReference type="Proteomes" id="UP001259832"/>
    </source>
</evidence>
<evidence type="ECO:0000259" key="5">
    <source>
        <dbReference type="Pfam" id="PF14746"/>
    </source>
</evidence>
<comment type="caution">
    <text evidence="6">The sequence shown here is derived from an EMBL/GenBank/DDBJ whole genome shotgun (WGS) entry which is preliminary data.</text>
</comment>
<dbReference type="Proteomes" id="UP001259832">
    <property type="component" value="Unassembled WGS sequence"/>
</dbReference>
<dbReference type="GO" id="GO:0071203">
    <property type="term" value="C:WASH complex"/>
    <property type="evidence" value="ECO:0007669"/>
    <property type="project" value="InterPro"/>
</dbReference>
<evidence type="ECO:0000259" key="3">
    <source>
        <dbReference type="Pfam" id="PF14744"/>
    </source>
</evidence>
<dbReference type="InterPro" id="IPR028283">
    <property type="entry name" value="WASH-7_C"/>
</dbReference>
<dbReference type="EMBL" id="JASMQC010000025">
    <property type="protein sequence ID" value="KAK1934469.1"/>
    <property type="molecule type" value="Genomic_DNA"/>
</dbReference>
<dbReference type="Pfam" id="PF14744">
    <property type="entry name" value="WASH-7_mid"/>
    <property type="match status" value="1"/>
</dbReference>
<feature type="compositionally biased region" description="Low complexity" evidence="2">
    <location>
        <begin position="66"/>
        <end position="85"/>
    </location>
</feature>
<feature type="compositionally biased region" description="Low complexity" evidence="2">
    <location>
        <begin position="146"/>
        <end position="166"/>
    </location>
</feature>
<organism evidence="6 7">
    <name type="scientific">Phytophthora citrophthora</name>
    <dbReference type="NCBI Taxonomy" id="4793"/>
    <lineage>
        <taxon>Eukaryota</taxon>
        <taxon>Sar</taxon>
        <taxon>Stramenopiles</taxon>
        <taxon>Oomycota</taxon>
        <taxon>Peronosporomycetes</taxon>
        <taxon>Peronosporales</taxon>
        <taxon>Peronosporaceae</taxon>
        <taxon>Phytophthora</taxon>
    </lineage>
</organism>
<keyword evidence="7" id="KW-1185">Reference proteome</keyword>
<feature type="domain" description="WASH complex subunit 7 C-terminal" evidence="5">
    <location>
        <begin position="1232"/>
        <end position="1410"/>
    </location>
</feature>
<dbReference type="PANTHER" id="PTHR31409:SF0">
    <property type="entry name" value="WASH COMPLEX SUBUNIT 4"/>
    <property type="match status" value="1"/>
</dbReference>
<reference evidence="6" key="1">
    <citation type="submission" date="2023-08" db="EMBL/GenBank/DDBJ databases">
        <title>Reference Genome Resource for the Citrus Pathogen Phytophthora citrophthora.</title>
        <authorList>
            <person name="Moller H."/>
            <person name="Coetzee B."/>
            <person name="Rose L.J."/>
            <person name="Van Niekerk J.M."/>
        </authorList>
    </citation>
    <scope>NUCLEOTIDE SEQUENCE</scope>
    <source>
        <strain evidence="6">STE-U-9442</strain>
    </source>
</reference>
<feature type="region of interest" description="Disordered" evidence="2">
    <location>
        <begin position="466"/>
        <end position="492"/>
    </location>
</feature>
<dbReference type="GO" id="GO:0005768">
    <property type="term" value="C:endosome"/>
    <property type="evidence" value="ECO:0007669"/>
    <property type="project" value="TreeGrafter"/>
</dbReference>
<evidence type="ECO:0000313" key="6">
    <source>
        <dbReference type="EMBL" id="KAK1934469.1"/>
    </source>
</evidence>
<evidence type="ECO:0000256" key="1">
    <source>
        <dbReference type="SAM" id="Coils"/>
    </source>
</evidence>
<feature type="domain" description="WASH complex subunit 4 N-terminal" evidence="4">
    <location>
        <begin position="224"/>
        <end position="843"/>
    </location>
</feature>
<dbReference type="InterPro" id="IPR028191">
    <property type="entry name" value="WASH-4_N"/>
</dbReference>
<feature type="compositionally biased region" description="Basic and acidic residues" evidence="2">
    <location>
        <begin position="33"/>
        <end position="45"/>
    </location>
</feature>
<dbReference type="GO" id="GO:0016197">
    <property type="term" value="P:endosomal transport"/>
    <property type="evidence" value="ECO:0007669"/>
    <property type="project" value="TreeGrafter"/>
</dbReference>
<feature type="coiled-coil region" evidence="1">
    <location>
        <begin position="1438"/>
        <end position="1465"/>
    </location>
</feature>
<dbReference type="InterPro" id="IPR028282">
    <property type="entry name" value="WASH-7_central"/>
</dbReference>
<feature type="compositionally biased region" description="Basic and acidic residues" evidence="2">
    <location>
        <begin position="54"/>
        <end position="65"/>
    </location>
</feature>
<accession>A0AAD9G9X6</accession>
<feature type="region of interest" description="Disordered" evidence="2">
    <location>
        <begin position="1358"/>
        <end position="1378"/>
    </location>
</feature>
<protein>
    <submittedName>
        <fullName evidence="6">WASH complex subunit 4</fullName>
    </submittedName>
</protein>